<dbReference type="SUPFAM" id="SSF54593">
    <property type="entry name" value="Glyoxalase/Bleomycin resistance protein/Dihydroxybiphenyl dioxygenase"/>
    <property type="match status" value="1"/>
</dbReference>
<dbReference type="PROSITE" id="PS00934">
    <property type="entry name" value="GLYOXALASE_I_1"/>
    <property type="match status" value="1"/>
</dbReference>
<dbReference type="EC" id="4.4.1.5" evidence="3 10"/>
<evidence type="ECO:0000256" key="7">
    <source>
        <dbReference type="ARBA" id="ARBA00023239"/>
    </source>
</evidence>
<dbReference type="Pfam" id="PF00903">
    <property type="entry name" value="Glyoxalase"/>
    <property type="match status" value="1"/>
</dbReference>
<reference evidence="12 13" key="1">
    <citation type="submission" date="2017-08" db="EMBL/GenBank/DDBJ databases">
        <authorList>
            <person name="Chaillou S."/>
        </authorList>
    </citation>
    <scope>NUCLEOTIDE SEQUENCE [LARGE SCALE GENOMIC DNA]</scope>
    <source>
        <strain evidence="12 13">MFPA15A1205</strain>
    </source>
</reference>
<dbReference type="Gene3D" id="3.10.180.10">
    <property type="entry name" value="2,3-Dihydroxybiphenyl 1,2-Dioxygenase, domain 1"/>
    <property type="match status" value="1"/>
</dbReference>
<keyword evidence="7 10" id="KW-0456">Lyase</keyword>
<dbReference type="PROSITE" id="PS51819">
    <property type="entry name" value="VOC"/>
    <property type="match status" value="1"/>
</dbReference>
<dbReference type="PANTHER" id="PTHR10374:SF30">
    <property type="entry name" value="LACTOYLGLUTATHIONE LYASE"/>
    <property type="match status" value="1"/>
</dbReference>
<evidence type="ECO:0000256" key="1">
    <source>
        <dbReference type="ARBA" id="ARBA00005008"/>
    </source>
</evidence>
<dbReference type="GO" id="GO:0046872">
    <property type="term" value="F:metal ion binding"/>
    <property type="evidence" value="ECO:0007669"/>
    <property type="project" value="UniProtKB-UniRule"/>
</dbReference>
<keyword evidence="6 9" id="KW-0862">Zinc</keyword>
<dbReference type="PROSITE" id="PS00935">
    <property type="entry name" value="GLYOXALASE_I_2"/>
    <property type="match status" value="1"/>
</dbReference>
<dbReference type="Proteomes" id="UP000219564">
    <property type="component" value="Unassembled WGS sequence"/>
</dbReference>
<accession>A0AAX2H8M0</accession>
<comment type="cofactor">
    <cofactor evidence="10">
        <name>Ni(2+)</name>
        <dbReference type="ChEBI" id="CHEBI:49786"/>
    </cofactor>
    <text evidence="10">Binds 1 nickel ion per subunit.</text>
</comment>
<keyword evidence="5 9" id="KW-0479">Metal-binding</keyword>
<evidence type="ECO:0000256" key="5">
    <source>
        <dbReference type="ARBA" id="ARBA00022723"/>
    </source>
</evidence>
<dbReference type="InterPro" id="IPR018146">
    <property type="entry name" value="Glyoxalase_1_CS"/>
</dbReference>
<dbReference type="InterPro" id="IPR004360">
    <property type="entry name" value="Glyas_Fos-R_dOase_dom"/>
</dbReference>
<comment type="similarity">
    <text evidence="2 10">Belongs to the glyoxalase I family.</text>
</comment>
<dbReference type="InterPro" id="IPR004361">
    <property type="entry name" value="Glyoxalase_1"/>
</dbReference>
<proteinExistence type="inferred from homology"/>
<feature type="binding site" evidence="9">
    <location>
        <position position="153"/>
    </location>
    <ligand>
        <name>Zn(2+)</name>
        <dbReference type="ChEBI" id="CHEBI:29105"/>
        <note>ligand shared between dimeric partners</note>
    </ligand>
</feature>
<name>A0AAX2H8M0_9PSED</name>
<dbReference type="InterPro" id="IPR029068">
    <property type="entry name" value="Glyas_Bleomycin-R_OHBP_Dase"/>
</dbReference>
<comment type="cofactor">
    <cofactor evidence="9">
        <name>Zn(2+)</name>
        <dbReference type="ChEBI" id="CHEBI:29105"/>
    </cofactor>
    <text evidence="9">Binds 1 zinc ion per subunit. In the homodimer, two zinc ions are bound between subunits.</text>
</comment>
<comment type="pathway">
    <text evidence="1 10">Secondary metabolite metabolism; methylglyoxal degradation; (R)-lactate from methylglyoxal: step 1/2.</text>
</comment>
<evidence type="ECO:0000256" key="2">
    <source>
        <dbReference type="ARBA" id="ARBA00010363"/>
    </source>
</evidence>
<evidence type="ECO:0000313" key="12">
    <source>
        <dbReference type="EMBL" id="SOB53155.1"/>
    </source>
</evidence>
<dbReference type="NCBIfam" id="TIGR00068">
    <property type="entry name" value="glyox_I"/>
    <property type="match status" value="1"/>
</dbReference>
<evidence type="ECO:0000256" key="10">
    <source>
        <dbReference type="RuleBase" id="RU361179"/>
    </source>
</evidence>
<organism evidence="12 13">
    <name type="scientific">Pseudomonas lundensis</name>
    <dbReference type="NCBI Taxonomy" id="86185"/>
    <lineage>
        <taxon>Bacteria</taxon>
        <taxon>Pseudomonadati</taxon>
        <taxon>Pseudomonadota</taxon>
        <taxon>Gammaproteobacteria</taxon>
        <taxon>Pseudomonadales</taxon>
        <taxon>Pseudomonadaceae</taxon>
        <taxon>Pseudomonas</taxon>
    </lineage>
</organism>
<dbReference type="GO" id="GO:0004462">
    <property type="term" value="F:lactoylglutathione lyase activity"/>
    <property type="evidence" value="ECO:0007669"/>
    <property type="project" value="UniProtKB-UniRule"/>
</dbReference>
<feature type="active site" description="Proton donor/acceptor" evidence="8">
    <location>
        <position position="226"/>
    </location>
</feature>
<evidence type="ECO:0000256" key="3">
    <source>
        <dbReference type="ARBA" id="ARBA00012081"/>
    </source>
</evidence>
<gene>
    <name evidence="12" type="ORF">PLUA15_290042</name>
</gene>
<evidence type="ECO:0000256" key="6">
    <source>
        <dbReference type="ARBA" id="ARBA00022833"/>
    </source>
</evidence>
<dbReference type="InterPro" id="IPR037523">
    <property type="entry name" value="VOC_core"/>
</dbReference>
<comment type="caution">
    <text evidence="12">The sequence shown here is derived from an EMBL/GenBank/DDBJ whole genome shotgun (WGS) entry which is preliminary data.</text>
</comment>
<feature type="domain" description="VOC" evidence="11">
    <location>
        <begin position="84"/>
        <end position="230"/>
    </location>
</feature>
<feature type="binding site" evidence="9">
    <location>
        <position position="226"/>
    </location>
    <ligand>
        <name>Zn(2+)</name>
        <dbReference type="ChEBI" id="CHEBI:29105"/>
        <note>ligand shared between dimeric partners</note>
    </ligand>
</feature>
<dbReference type="AlphaFoldDB" id="A0AAX2H8M0"/>
<protein>
    <recommendedName>
        <fullName evidence="3 10">Lactoylglutathione lyase</fullName>
        <ecNumber evidence="3 10">4.4.1.5</ecNumber>
    </recommendedName>
    <alternativeName>
        <fullName evidence="10">Glyoxalase I</fullName>
    </alternativeName>
</protein>
<comment type="catalytic activity">
    <reaction evidence="10">
        <text>(R)-S-lactoylglutathione = methylglyoxal + glutathione</text>
        <dbReference type="Rhea" id="RHEA:19069"/>
        <dbReference type="ChEBI" id="CHEBI:17158"/>
        <dbReference type="ChEBI" id="CHEBI:57474"/>
        <dbReference type="ChEBI" id="CHEBI:57925"/>
        <dbReference type="EC" id="4.4.1.5"/>
    </reaction>
</comment>
<dbReference type="CDD" id="cd07233">
    <property type="entry name" value="GlxI_Zn"/>
    <property type="match status" value="1"/>
</dbReference>
<sequence>MPASAGFFLPRIYRVRAVHHHGYLPLGPESGLAHGVTFRIIPLITLTVATNHPSITFGGFMSLQELNSMPGVTATPDSATQNFVFNHTMLRVKDIEKSLDFYTRVLGFSLVEKRDFPEAAFSLYFLALVDKAQIPADDAARTVWMKSIPGILELTHNHGSETDDSVVYHNGNTDPRGFGHICVSVPDIVAACERFEALNVDFQKRLSDGRMKSLAFIKDPDGYWVEIIQPTPL</sequence>
<keyword evidence="4 10" id="KW-0533">Nickel</keyword>
<feature type="binding site" evidence="9">
    <location>
        <position position="180"/>
    </location>
    <ligand>
        <name>Zn(2+)</name>
        <dbReference type="ChEBI" id="CHEBI:29105"/>
        <note>ligand shared between dimeric partners</note>
    </ligand>
</feature>
<evidence type="ECO:0000259" key="11">
    <source>
        <dbReference type="PROSITE" id="PS51819"/>
    </source>
</evidence>
<evidence type="ECO:0000256" key="8">
    <source>
        <dbReference type="PIRSR" id="PIRSR604361-1"/>
    </source>
</evidence>
<evidence type="ECO:0000313" key="13">
    <source>
        <dbReference type="Proteomes" id="UP000219564"/>
    </source>
</evidence>
<comment type="function">
    <text evidence="10">Catalyzes the conversion of hemimercaptal, formed from methylglyoxal and glutathione, to S-lactoylglutathione.</text>
</comment>
<dbReference type="PANTHER" id="PTHR10374">
    <property type="entry name" value="LACTOYLGLUTATHIONE LYASE GLYOXALASE I"/>
    <property type="match status" value="1"/>
</dbReference>
<evidence type="ECO:0000256" key="4">
    <source>
        <dbReference type="ARBA" id="ARBA00022596"/>
    </source>
</evidence>
<dbReference type="EMBL" id="OBKZ01000022">
    <property type="protein sequence ID" value="SOB53155.1"/>
    <property type="molecule type" value="Genomic_DNA"/>
</dbReference>
<evidence type="ECO:0000256" key="9">
    <source>
        <dbReference type="PIRSR" id="PIRSR604361-3"/>
    </source>
</evidence>